<reference evidence="2" key="1">
    <citation type="submission" date="2018-02" db="EMBL/GenBank/DDBJ databases">
        <title>Rhizophora mucronata_Transcriptome.</title>
        <authorList>
            <person name="Meera S.P."/>
            <person name="Sreeshan A."/>
            <person name="Augustine A."/>
        </authorList>
    </citation>
    <scope>NUCLEOTIDE SEQUENCE</scope>
    <source>
        <tissue evidence="2">Leaf</tissue>
    </source>
</reference>
<dbReference type="EMBL" id="GGEC01016677">
    <property type="protein sequence ID" value="MBW97160.1"/>
    <property type="molecule type" value="Transcribed_RNA"/>
</dbReference>
<evidence type="ECO:0000313" key="2">
    <source>
        <dbReference type="EMBL" id="MBW97160.1"/>
    </source>
</evidence>
<accession>A0A2P2JUL8</accession>
<organism evidence="2">
    <name type="scientific">Rhizophora mucronata</name>
    <name type="common">Asiatic mangrove</name>
    <dbReference type="NCBI Taxonomy" id="61149"/>
    <lineage>
        <taxon>Eukaryota</taxon>
        <taxon>Viridiplantae</taxon>
        <taxon>Streptophyta</taxon>
        <taxon>Embryophyta</taxon>
        <taxon>Tracheophyta</taxon>
        <taxon>Spermatophyta</taxon>
        <taxon>Magnoliopsida</taxon>
        <taxon>eudicotyledons</taxon>
        <taxon>Gunneridae</taxon>
        <taxon>Pentapetalae</taxon>
        <taxon>rosids</taxon>
        <taxon>fabids</taxon>
        <taxon>Malpighiales</taxon>
        <taxon>Rhizophoraceae</taxon>
        <taxon>Rhizophora</taxon>
    </lineage>
</organism>
<sequence length="78" mass="8956">MHVCNLNFQILLVFSLLAGCKINPIQSSNQECYHCICWTLFLSQTQLALVAHILLPHHKVRGRDCSQLWGQPFFGMQN</sequence>
<dbReference type="AlphaFoldDB" id="A0A2P2JUL8"/>
<feature type="signal peptide" evidence="1">
    <location>
        <begin position="1"/>
        <end position="22"/>
    </location>
</feature>
<protein>
    <recommendedName>
        <fullName evidence="3">Secreted protein</fullName>
    </recommendedName>
</protein>
<evidence type="ECO:0000256" key="1">
    <source>
        <dbReference type="SAM" id="SignalP"/>
    </source>
</evidence>
<keyword evidence="1" id="KW-0732">Signal</keyword>
<evidence type="ECO:0008006" key="3">
    <source>
        <dbReference type="Google" id="ProtNLM"/>
    </source>
</evidence>
<name>A0A2P2JUL8_RHIMU</name>
<proteinExistence type="predicted"/>
<feature type="chain" id="PRO_5015171307" description="Secreted protein" evidence="1">
    <location>
        <begin position="23"/>
        <end position="78"/>
    </location>
</feature>